<feature type="transmembrane region" description="Helical" evidence="5">
    <location>
        <begin position="76"/>
        <end position="98"/>
    </location>
</feature>
<proteinExistence type="predicted"/>
<dbReference type="SUPFAM" id="SSF103473">
    <property type="entry name" value="MFS general substrate transporter"/>
    <property type="match status" value="1"/>
</dbReference>
<dbReference type="Gene3D" id="1.20.1250.20">
    <property type="entry name" value="MFS general substrate transporter like domains"/>
    <property type="match status" value="1"/>
</dbReference>
<dbReference type="Pfam" id="PF07690">
    <property type="entry name" value="MFS_1"/>
    <property type="match status" value="1"/>
</dbReference>
<keyword evidence="8" id="KW-1185">Reference proteome</keyword>
<dbReference type="RefSeq" id="XP_661589.1">
    <property type="nucleotide sequence ID" value="XM_656497.1"/>
</dbReference>
<feature type="domain" description="Major facilitator superfamily (MFS) profile" evidence="6">
    <location>
        <begin position="45"/>
        <end position="487"/>
    </location>
</feature>
<keyword evidence="2 5" id="KW-0812">Transmembrane</keyword>
<reference evidence="8" key="2">
    <citation type="journal article" date="2009" name="Fungal Genet. Biol.">
        <title>The 2008 update of the Aspergillus nidulans genome annotation: a community effort.</title>
        <authorList>
            <person name="Wortman J.R."/>
            <person name="Gilsenan J.M."/>
            <person name="Joardar V."/>
            <person name="Deegan J."/>
            <person name="Clutterbuck J."/>
            <person name="Andersen M.R."/>
            <person name="Archer D."/>
            <person name="Bencina M."/>
            <person name="Braus G."/>
            <person name="Coutinho P."/>
            <person name="von Dohren H."/>
            <person name="Doonan J."/>
            <person name="Driessen A.J."/>
            <person name="Durek P."/>
            <person name="Espeso E."/>
            <person name="Fekete E."/>
            <person name="Flipphi M."/>
            <person name="Estrada C.G."/>
            <person name="Geysens S."/>
            <person name="Goldman G."/>
            <person name="de Groot P.W."/>
            <person name="Hansen K."/>
            <person name="Harris S.D."/>
            <person name="Heinekamp T."/>
            <person name="Helmstaedt K."/>
            <person name="Henrissat B."/>
            <person name="Hofmann G."/>
            <person name="Homan T."/>
            <person name="Horio T."/>
            <person name="Horiuchi H."/>
            <person name="James S."/>
            <person name="Jones M."/>
            <person name="Karaffa L."/>
            <person name="Karanyi Z."/>
            <person name="Kato M."/>
            <person name="Keller N."/>
            <person name="Kelly D.E."/>
            <person name="Kiel J.A."/>
            <person name="Kim J.M."/>
            <person name="van der Klei I.J."/>
            <person name="Klis F.M."/>
            <person name="Kovalchuk A."/>
            <person name="Krasevec N."/>
            <person name="Kubicek C.P."/>
            <person name="Liu B."/>
            <person name="Maccabe A."/>
            <person name="Meyer V."/>
            <person name="Mirabito P."/>
            <person name="Miskei M."/>
            <person name="Mos M."/>
            <person name="Mullins J."/>
            <person name="Nelson D.R."/>
            <person name="Nielsen J."/>
            <person name="Oakley B.R."/>
            <person name="Osmani S.A."/>
            <person name="Pakula T."/>
            <person name="Paszewski A."/>
            <person name="Paulsen I."/>
            <person name="Pilsyk S."/>
            <person name="Pocsi I."/>
            <person name="Punt P.J."/>
            <person name="Ram A.F."/>
            <person name="Ren Q."/>
            <person name="Robellet X."/>
            <person name="Robson G."/>
            <person name="Seiboth B."/>
            <person name="van Solingen P."/>
            <person name="Specht T."/>
            <person name="Sun J."/>
            <person name="Taheri-Talesh N."/>
            <person name="Takeshita N."/>
            <person name="Ussery D."/>
            <person name="vanKuyk P.A."/>
            <person name="Visser H."/>
            <person name="van de Vondervoort P.J."/>
            <person name="de Vries R.P."/>
            <person name="Walton J."/>
            <person name="Xiang X."/>
            <person name="Xiong Y."/>
            <person name="Zeng A.P."/>
            <person name="Brandt B.W."/>
            <person name="Cornell M.J."/>
            <person name="van den Hondel C.A."/>
            <person name="Visser J."/>
            <person name="Oliver S.G."/>
            <person name="Turner G."/>
        </authorList>
    </citation>
    <scope>GENOME REANNOTATION</scope>
    <source>
        <strain evidence="8">FGSC A4 / ATCC 38163 / CBS 112.46 / NRRL 194 / M139</strain>
    </source>
</reference>
<evidence type="ECO:0000313" key="7">
    <source>
        <dbReference type="EMBL" id="CBF74948.1"/>
    </source>
</evidence>
<feature type="transmembrane region" description="Helical" evidence="5">
    <location>
        <begin position="454"/>
        <end position="476"/>
    </location>
</feature>
<dbReference type="FunFam" id="1.20.1250.20:FF:000011">
    <property type="entry name" value="MFS multidrug transporter, putative"/>
    <property type="match status" value="1"/>
</dbReference>
<accession>Q5B645</accession>
<feature type="transmembrane region" description="Helical" evidence="5">
    <location>
        <begin position="318"/>
        <end position="338"/>
    </location>
</feature>
<dbReference type="GO" id="GO:0022857">
    <property type="term" value="F:transmembrane transporter activity"/>
    <property type="evidence" value="ECO:0000318"/>
    <property type="project" value="GO_Central"/>
</dbReference>
<dbReference type="InterPro" id="IPR020846">
    <property type="entry name" value="MFS_dom"/>
</dbReference>
<evidence type="ECO:0000256" key="2">
    <source>
        <dbReference type="ARBA" id="ARBA00022692"/>
    </source>
</evidence>
<gene>
    <name evidence="7" type="ORF">ANIA_03985</name>
</gene>
<evidence type="ECO:0000259" key="6">
    <source>
        <dbReference type="PROSITE" id="PS50850"/>
    </source>
</evidence>
<feature type="transmembrane region" description="Helical" evidence="5">
    <location>
        <begin position="132"/>
        <end position="157"/>
    </location>
</feature>
<evidence type="ECO:0000256" key="1">
    <source>
        <dbReference type="ARBA" id="ARBA00004141"/>
    </source>
</evidence>
<dbReference type="VEuPathDB" id="FungiDB:AN3985"/>
<dbReference type="HOGENOM" id="CLU_008455_11_4_1"/>
<dbReference type="eggNOG" id="KOG0255">
    <property type="taxonomic scope" value="Eukaryota"/>
</dbReference>
<dbReference type="GO" id="GO:0005886">
    <property type="term" value="C:plasma membrane"/>
    <property type="evidence" value="ECO:0000318"/>
    <property type="project" value="GO_Central"/>
</dbReference>
<dbReference type="OMA" id="AFCICLV"/>
<keyword evidence="4 5" id="KW-0472">Membrane</keyword>
<feature type="transmembrane region" description="Helical" evidence="5">
    <location>
        <begin position="203"/>
        <end position="232"/>
    </location>
</feature>
<sequence length="487" mass="53292">MSQFPASTVVNGADLESNNPHVVDFDGPDDKDIPLNWPLPRKIWVTSAVAILNLIGTVASSIFGTGSEEFSREFRISHEVAVLGTTLFLAGYIFGFLAFGPLSERFGRKWPMLLGITISSLFDIMSEAGENVATVLIGRFFGGLFGVAPVAIFGGIVSDCWPISQRGNAMALAVSLVFSGPTFGPVLGGLIMGSGSPVLNWRWTMWMVVIVGLGASVLCVFVFPETFPPVILRKRARALRRKTGNANFTTASDKDGLNIRDIARFYLIRPFWLFTTQPILALLTLYQSFVYGVLFLFYQTYPVAFGEDRSWPTSLKYVPLLALIVGVFAGSLGIIITNQIYTRHHSHTPDGVYIPESRLPPMIVGGVMVPIGMFWFAWTASSIFISWASPVCASFLTGCGMYLLFIQGFNYIIDCYTSMANSAMGVNGSMRSIFGAAFPLFANQVIERLGVAKTTSILGCVCVALVPVPICFWFWGERIRAWSSAKV</sequence>
<evidence type="ECO:0000256" key="3">
    <source>
        <dbReference type="ARBA" id="ARBA00022989"/>
    </source>
</evidence>
<evidence type="ECO:0000313" key="8">
    <source>
        <dbReference type="Proteomes" id="UP000000560"/>
    </source>
</evidence>
<dbReference type="InterPro" id="IPR036259">
    <property type="entry name" value="MFS_trans_sf"/>
</dbReference>
<feature type="transmembrane region" description="Helical" evidence="5">
    <location>
        <begin position="169"/>
        <end position="191"/>
    </location>
</feature>
<dbReference type="PANTHER" id="PTHR23502:SF156">
    <property type="entry name" value="TRANSPORTER, PUTATIVE (AFU_ORTHOLOGUE AFUA_5G00420)-RELATED"/>
    <property type="match status" value="1"/>
</dbReference>
<feature type="transmembrane region" description="Helical" evidence="5">
    <location>
        <begin position="279"/>
        <end position="298"/>
    </location>
</feature>
<protein>
    <submittedName>
        <fullName evidence="7">MFS transporter, putative (AFU_orthologue AFUA_5G00420)</fullName>
    </submittedName>
</protein>
<feature type="transmembrane region" description="Helical" evidence="5">
    <location>
        <begin position="359"/>
        <end position="378"/>
    </location>
</feature>
<dbReference type="InterPro" id="IPR011701">
    <property type="entry name" value="MFS"/>
</dbReference>
<feature type="transmembrane region" description="Helical" evidence="5">
    <location>
        <begin position="384"/>
        <end position="406"/>
    </location>
</feature>
<dbReference type="GeneID" id="2873406"/>
<dbReference type="AlphaFoldDB" id="Q5B645"/>
<feature type="transmembrane region" description="Helical" evidence="5">
    <location>
        <begin position="418"/>
        <end position="442"/>
    </location>
</feature>
<keyword evidence="3 5" id="KW-1133">Transmembrane helix</keyword>
<dbReference type="Proteomes" id="UP000000560">
    <property type="component" value="Chromosome II"/>
</dbReference>
<evidence type="ECO:0000256" key="5">
    <source>
        <dbReference type="SAM" id="Phobius"/>
    </source>
</evidence>
<organism evidence="7 8">
    <name type="scientific">Emericella nidulans (strain FGSC A4 / ATCC 38163 / CBS 112.46 / NRRL 194 / M139)</name>
    <name type="common">Aspergillus nidulans</name>
    <dbReference type="NCBI Taxonomy" id="227321"/>
    <lineage>
        <taxon>Eukaryota</taxon>
        <taxon>Fungi</taxon>
        <taxon>Dikarya</taxon>
        <taxon>Ascomycota</taxon>
        <taxon>Pezizomycotina</taxon>
        <taxon>Eurotiomycetes</taxon>
        <taxon>Eurotiomycetidae</taxon>
        <taxon>Eurotiales</taxon>
        <taxon>Aspergillaceae</taxon>
        <taxon>Aspergillus</taxon>
        <taxon>Aspergillus subgen. Nidulantes</taxon>
    </lineage>
</organism>
<dbReference type="OrthoDB" id="446368at2759"/>
<comment type="subcellular location">
    <subcellularLocation>
        <location evidence="1">Membrane</location>
        <topology evidence="1">Multi-pass membrane protein</topology>
    </subcellularLocation>
</comment>
<dbReference type="PROSITE" id="PS50850">
    <property type="entry name" value="MFS"/>
    <property type="match status" value="1"/>
</dbReference>
<dbReference type="GO" id="GO:0055085">
    <property type="term" value="P:transmembrane transport"/>
    <property type="evidence" value="ECO:0000318"/>
    <property type="project" value="GO_Central"/>
</dbReference>
<reference evidence="8" key="1">
    <citation type="journal article" date="2005" name="Nature">
        <title>Sequencing of Aspergillus nidulans and comparative analysis with A. fumigatus and A. oryzae.</title>
        <authorList>
            <person name="Galagan J.E."/>
            <person name="Calvo S.E."/>
            <person name="Cuomo C."/>
            <person name="Ma L.J."/>
            <person name="Wortman J.R."/>
            <person name="Batzoglou S."/>
            <person name="Lee S.I."/>
            <person name="Basturkmen M."/>
            <person name="Spevak C.C."/>
            <person name="Clutterbuck J."/>
            <person name="Kapitonov V."/>
            <person name="Jurka J."/>
            <person name="Scazzocchio C."/>
            <person name="Farman M."/>
            <person name="Butler J."/>
            <person name="Purcell S."/>
            <person name="Harris S."/>
            <person name="Braus G.H."/>
            <person name="Draht O."/>
            <person name="Busch S."/>
            <person name="D'Enfert C."/>
            <person name="Bouchier C."/>
            <person name="Goldman G.H."/>
            <person name="Bell-Pedersen D."/>
            <person name="Griffiths-Jones S."/>
            <person name="Doonan J.H."/>
            <person name="Yu J."/>
            <person name="Vienken K."/>
            <person name="Pain A."/>
            <person name="Freitag M."/>
            <person name="Selker E.U."/>
            <person name="Archer D.B."/>
            <person name="Penalva M.A."/>
            <person name="Oakley B.R."/>
            <person name="Momany M."/>
            <person name="Tanaka T."/>
            <person name="Kumagai T."/>
            <person name="Asai K."/>
            <person name="Machida M."/>
            <person name="Nierman W.C."/>
            <person name="Denning D.W."/>
            <person name="Caddick M."/>
            <person name="Hynes M."/>
            <person name="Paoletti M."/>
            <person name="Fischer R."/>
            <person name="Miller B."/>
            <person name="Dyer P."/>
            <person name="Sachs M.S."/>
            <person name="Osmani S.A."/>
            <person name="Birren B.W."/>
        </authorList>
    </citation>
    <scope>NUCLEOTIDE SEQUENCE [LARGE SCALE GENOMIC DNA]</scope>
    <source>
        <strain evidence="8">FGSC A4 / ATCC 38163 / CBS 112.46 / NRRL 194 / M139</strain>
    </source>
</reference>
<evidence type="ECO:0000256" key="4">
    <source>
        <dbReference type="ARBA" id="ARBA00023136"/>
    </source>
</evidence>
<accession>C8V5W0</accession>
<dbReference type="InParanoid" id="Q5B645"/>
<dbReference type="EMBL" id="BN001302">
    <property type="protein sequence ID" value="CBF74948.1"/>
    <property type="molecule type" value="Genomic_DNA"/>
</dbReference>
<dbReference type="PANTHER" id="PTHR23502">
    <property type="entry name" value="MAJOR FACILITATOR SUPERFAMILY"/>
    <property type="match status" value="1"/>
</dbReference>
<name>Q5B645_EMENI</name>
<dbReference type="KEGG" id="ani:ANIA_03985"/>
<feature type="transmembrane region" description="Helical" evidence="5">
    <location>
        <begin position="43"/>
        <end position="64"/>
    </location>
</feature>